<sequence length="185" mass="21339">MNGVAACKNFFFPVFIFRLNCQRLAPVNLARTRIRLGLAEGNLHTLGLLIPFDKGFEVRFPSFFRIITIGARIFLAVDRIVIGFHQRLRGRTVIAIIRHGQPASRVLRLFGWLRLFDGLYGISLLFASGWFIFGRRLLGLILRLRNGCSQKSRESNQYQRFYPIIRHPLFLILALSVCRAREPHS</sequence>
<feature type="transmembrane region" description="Helical" evidence="1">
    <location>
        <begin position="115"/>
        <end position="133"/>
    </location>
</feature>
<keyword evidence="3" id="KW-1185">Reference proteome</keyword>
<dbReference type="Proteomes" id="UP000001385">
    <property type="component" value="Chromosome I"/>
</dbReference>
<keyword evidence="1" id="KW-0812">Transmembrane</keyword>
<protein>
    <submittedName>
        <fullName evidence="2">Uncharacterized protein</fullName>
    </submittedName>
</protein>
<keyword evidence="1" id="KW-1133">Transmembrane helix</keyword>
<evidence type="ECO:0000313" key="3">
    <source>
        <dbReference type="Proteomes" id="UP000001385"/>
    </source>
</evidence>
<evidence type="ECO:0000256" key="1">
    <source>
        <dbReference type="SAM" id="Phobius"/>
    </source>
</evidence>
<accession>A9MAV9</accession>
<name>A9MAV9_BRUC2</name>
<reference evidence="2 3" key="1">
    <citation type="submission" date="2007-10" db="EMBL/GenBank/DDBJ databases">
        <title>Brucella canis ATCC 23365 whole genome shotgun sequencing project.</title>
        <authorList>
            <person name="Setubal J.C."/>
            <person name="Bowns C."/>
            <person name="Boyle S."/>
            <person name="Crasta O.R."/>
            <person name="Czar M.J."/>
            <person name="Dharmanolla C."/>
            <person name="Gillespie J.J."/>
            <person name="Kenyon R.W."/>
            <person name="Lu J."/>
            <person name="Mane S."/>
            <person name="Mohapatra S."/>
            <person name="Nagrani S."/>
            <person name="Purkayastha A."/>
            <person name="Rajasimha H.K."/>
            <person name="Shallom J.M."/>
            <person name="Shallom S."/>
            <person name="Shukla M."/>
            <person name="Snyder E.E."/>
            <person name="Sobral B.W."/>
            <person name="Wattam A.R."/>
            <person name="Will R."/>
            <person name="Williams K."/>
            <person name="Yoo H."/>
            <person name="Bruce D."/>
            <person name="Detter C."/>
            <person name="Munk C."/>
            <person name="Brettin T.S."/>
        </authorList>
    </citation>
    <scope>NUCLEOTIDE SEQUENCE [LARGE SCALE GENOMIC DNA]</scope>
    <source>
        <strain evidence="3">ATCC 23365 / NCTC 10854 / RM-666</strain>
    </source>
</reference>
<organism evidence="2 3">
    <name type="scientific">Brucella canis (strain ATCC 23365 / NCTC 10854 / RM-666)</name>
    <dbReference type="NCBI Taxonomy" id="483179"/>
    <lineage>
        <taxon>Bacteria</taxon>
        <taxon>Pseudomonadati</taxon>
        <taxon>Pseudomonadota</taxon>
        <taxon>Alphaproteobacteria</taxon>
        <taxon>Hyphomicrobiales</taxon>
        <taxon>Brucellaceae</taxon>
        <taxon>Brucella/Ochrobactrum group</taxon>
        <taxon>Brucella</taxon>
    </lineage>
</organism>
<evidence type="ECO:0000313" key="2">
    <source>
        <dbReference type="EMBL" id="ABX62012.1"/>
    </source>
</evidence>
<gene>
    <name evidence="2" type="ordered locus">BCAN_A0952</name>
</gene>
<dbReference type="HOGENOM" id="CLU_1458667_0_0_5"/>
<dbReference type="EMBL" id="CP000872">
    <property type="protein sequence ID" value="ABX62012.1"/>
    <property type="molecule type" value="Genomic_DNA"/>
</dbReference>
<dbReference type="KEGG" id="bcs:BCAN_A0952"/>
<proteinExistence type="predicted"/>
<dbReference type="AlphaFoldDB" id="A9MAV9"/>
<keyword evidence="1" id="KW-0472">Membrane</keyword>